<dbReference type="EC" id="3.4.19.13" evidence="6"/>
<feature type="binding site" evidence="5">
    <location>
        <position position="434"/>
    </location>
    <ligand>
        <name>L-glutamate</name>
        <dbReference type="ChEBI" id="CHEBI:29985"/>
    </ligand>
</feature>
<keyword evidence="6 7" id="KW-0012">Acyltransferase</keyword>
<dbReference type="PRINTS" id="PR01210">
    <property type="entry name" value="GGTRANSPTASE"/>
</dbReference>
<comment type="caution">
    <text evidence="7">The sequence shown here is derived from an EMBL/GenBank/DDBJ whole genome shotgun (WGS) entry which is preliminary data.</text>
</comment>
<evidence type="ECO:0000256" key="6">
    <source>
        <dbReference type="RuleBase" id="RU368036"/>
    </source>
</evidence>
<proteinExistence type="inferred from homology"/>
<evidence type="ECO:0000256" key="3">
    <source>
        <dbReference type="ARBA" id="ARBA00047417"/>
    </source>
</evidence>
<dbReference type="InterPro" id="IPR000101">
    <property type="entry name" value="GGT_peptidase"/>
</dbReference>
<evidence type="ECO:0000256" key="1">
    <source>
        <dbReference type="ARBA" id="ARBA00001049"/>
    </source>
</evidence>
<comment type="similarity">
    <text evidence="6">Belongs to the gamma-glutamyltransferase family.</text>
</comment>
<evidence type="ECO:0000313" key="8">
    <source>
        <dbReference type="Proteomes" id="UP001055804"/>
    </source>
</evidence>
<comment type="catalytic activity">
    <reaction evidence="3 6">
        <text>an N-terminal (5-L-glutamyl)-[peptide] + an alpha-amino acid = 5-L-glutamyl amino acid + an N-terminal L-alpha-aminoacyl-[peptide]</text>
        <dbReference type="Rhea" id="RHEA:23904"/>
        <dbReference type="Rhea" id="RHEA-COMP:9780"/>
        <dbReference type="Rhea" id="RHEA-COMP:9795"/>
        <dbReference type="ChEBI" id="CHEBI:77644"/>
        <dbReference type="ChEBI" id="CHEBI:78597"/>
        <dbReference type="ChEBI" id="CHEBI:78599"/>
        <dbReference type="ChEBI" id="CHEBI:78608"/>
        <dbReference type="EC" id="2.3.2.2"/>
    </reaction>
</comment>
<evidence type="ECO:0000256" key="2">
    <source>
        <dbReference type="ARBA" id="ARBA00001089"/>
    </source>
</evidence>
<dbReference type="AlphaFoldDB" id="A0A9J6PIF0"/>
<dbReference type="GO" id="GO:0103068">
    <property type="term" value="F:leukotriene C4 gamma-glutamyl transferase activity"/>
    <property type="evidence" value="ECO:0007669"/>
    <property type="project" value="UniProtKB-EC"/>
</dbReference>
<dbReference type="Gene3D" id="3.60.20.40">
    <property type="match status" value="1"/>
</dbReference>
<dbReference type="Proteomes" id="UP001055804">
    <property type="component" value="Unassembled WGS sequence"/>
</dbReference>
<dbReference type="InterPro" id="IPR043138">
    <property type="entry name" value="GGT_lsub"/>
</dbReference>
<keyword evidence="6" id="KW-0378">Hydrolase</keyword>
<dbReference type="GO" id="GO:0036374">
    <property type="term" value="F:glutathione hydrolase activity"/>
    <property type="evidence" value="ECO:0007669"/>
    <property type="project" value="UniProtKB-UniRule"/>
</dbReference>
<gene>
    <name evidence="7" type="primary">ggt</name>
    <name evidence="7" type="ORF">NJQ99_08000</name>
</gene>
<evidence type="ECO:0000256" key="4">
    <source>
        <dbReference type="PIRSR" id="PIRSR600101-1"/>
    </source>
</evidence>
<evidence type="ECO:0000313" key="7">
    <source>
        <dbReference type="EMBL" id="MCP1336343.1"/>
    </source>
</evidence>
<dbReference type="InterPro" id="IPR052896">
    <property type="entry name" value="GGT-like_enzyme"/>
</dbReference>
<evidence type="ECO:0000256" key="5">
    <source>
        <dbReference type="PIRSR" id="PIRSR600101-2"/>
    </source>
</evidence>
<dbReference type="EC" id="2.3.2.2" evidence="6"/>
<dbReference type="InterPro" id="IPR029055">
    <property type="entry name" value="Ntn_hydrolases_N"/>
</dbReference>
<dbReference type="PANTHER" id="PTHR43881:SF1">
    <property type="entry name" value="GAMMA-GLUTAMYLTRANSPEPTIDASE (AFU_ORTHOLOGUE AFUA_4G13580)"/>
    <property type="match status" value="1"/>
</dbReference>
<protein>
    <recommendedName>
        <fullName evidence="6">Glutathione hydrolase proenzyme</fullName>
        <ecNumber evidence="6">2.3.2.2</ecNumber>
        <ecNumber evidence="6">3.4.19.13</ecNumber>
    </recommendedName>
    <component>
        <recommendedName>
            <fullName evidence="6">Glutathione hydrolase large chain</fullName>
        </recommendedName>
    </component>
    <component>
        <recommendedName>
            <fullName evidence="6">Glutathione hydrolase small chain</fullName>
        </recommendedName>
    </component>
</protein>
<dbReference type="EMBL" id="JAMZFT010000002">
    <property type="protein sequence ID" value="MCP1336343.1"/>
    <property type="molecule type" value="Genomic_DNA"/>
</dbReference>
<feature type="active site" description="Nucleophile" evidence="4">
    <location>
        <position position="351"/>
    </location>
</feature>
<comment type="catalytic activity">
    <reaction evidence="2 6">
        <text>glutathione + H2O = L-cysteinylglycine + L-glutamate</text>
        <dbReference type="Rhea" id="RHEA:28807"/>
        <dbReference type="ChEBI" id="CHEBI:15377"/>
        <dbReference type="ChEBI" id="CHEBI:29985"/>
        <dbReference type="ChEBI" id="CHEBI:57925"/>
        <dbReference type="ChEBI" id="CHEBI:61694"/>
        <dbReference type="EC" id="3.4.19.13"/>
    </reaction>
</comment>
<dbReference type="Gene3D" id="1.10.246.130">
    <property type="match status" value="1"/>
</dbReference>
<comment type="catalytic activity">
    <reaction evidence="1 6">
        <text>an S-substituted glutathione + H2O = an S-substituted L-cysteinylglycine + L-glutamate</text>
        <dbReference type="Rhea" id="RHEA:59468"/>
        <dbReference type="ChEBI" id="CHEBI:15377"/>
        <dbReference type="ChEBI" id="CHEBI:29985"/>
        <dbReference type="ChEBI" id="CHEBI:90779"/>
        <dbReference type="ChEBI" id="CHEBI:143103"/>
        <dbReference type="EC" id="3.4.19.13"/>
    </reaction>
</comment>
<reference evidence="7" key="1">
    <citation type="submission" date="2022-06" db="EMBL/GenBank/DDBJ databases">
        <title>Isolation and Genomics of Futiania mangrovii gen. nov., sp. nov., a Rare and Metabolically-versatile member in the Class Alphaproteobacteria.</title>
        <authorList>
            <person name="Liu L."/>
            <person name="Huang W.-C."/>
            <person name="Pan J."/>
            <person name="Li J."/>
            <person name="Huang Y."/>
            <person name="Du H."/>
            <person name="Liu Y."/>
            <person name="Li M."/>
        </authorList>
    </citation>
    <scope>NUCLEOTIDE SEQUENCE</scope>
    <source>
        <strain evidence="7">FT118</strain>
    </source>
</reference>
<dbReference type="NCBIfam" id="TIGR00066">
    <property type="entry name" value="g_glut_trans"/>
    <property type="match status" value="1"/>
</dbReference>
<comment type="pathway">
    <text evidence="6">Sulfur metabolism; glutathione metabolism.</text>
</comment>
<name>A0A9J6PIF0_9PROT</name>
<dbReference type="GO" id="GO:0006751">
    <property type="term" value="P:glutathione catabolic process"/>
    <property type="evidence" value="ECO:0007669"/>
    <property type="project" value="UniProtKB-UniRule"/>
</dbReference>
<comment type="PTM">
    <text evidence="6">Cleaved by autocatalysis into a large and a small subunit.</text>
</comment>
<keyword evidence="6 7" id="KW-0808">Transferase</keyword>
<organism evidence="7 8">
    <name type="scientific">Futiania mangrovi</name>
    <dbReference type="NCBI Taxonomy" id="2959716"/>
    <lineage>
        <taxon>Bacteria</taxon>
        <taxon>Pseudomonadati</taxon>
        <taxon>Pseudomonadota</taxon>
        <taxon>Alphaproteobacteria</taxon>
        <taxon>Futianiales</taxon>
        <taxon>Futianiaceae</taxon>
        <taxon>Futiania</taxon>
    </lineage>
</organism>
<keyword evidence="6" id="KW-0317">Glutathione biosynthesis</keyword>
<dbReference type="RefSeq" id="WP_269332308.1">
    <property type="nucleotide sequence ID" value="NZ_JAMZFT010000002.1"/>
</dbReference>
<sequence>MRDLHLPGRSTVHARNGMCATSHPLAALAAVDVLRRGGNAYDAAVAASAVLCVVEPMSTGVGGDCFVLAAPGGGNRLIGLNGSGRAPRAADAAALRAEGMETISIDSIHSVTVPGAVDAWERLIAAHGTMALGDLLAPAIAHAEEGFPVSPRVARDWKLGEARLRRQAGGADVLLPGGAAPACGDIVRFPRLARTLRAIAEKGRAGFYEGEVAQSMVAFLRAHGGVHTLDDFAATEATWVEPVRTSYRGYQLAELPPNGHGVTALMMLKTLEGFDLAALDPSGADRIHLEAEAARLAFDVRDGHVADPDFAAVPMDHLLSDRLADEMRARIDMERAMTGIAPFTGPIYRDTVYVSVVDRDLNAVSFINSIYFQFGSGFADPGTGVNFQNRGAGFRLEEGHPNVLQGGKRPLHTIIPAMLMQDGRAVMCYGVMGGAYQPVGHVHVATNIVDYGMDVQEAIDHARSFHVAGRLELERGIDDHVADQLAAKGHPIGRPDNPWGGGQAIWIDHARGALIGGSDPRKDGAALGW</sequence>
<dbReference type="Pfam" id="PF01019">
    <property type="entry name" value="G_glu_transpept"/>
    <property type="match status" value="1"/>
</dbReference>
<comment type="subunit">
    <text evidence="6">This enzyme consists of two polypeptide chains, which are synthesized in precursor form from a single polypeptide.</text>
</comment>
<dbReference type="SUPFAM" id="SSF56235">
    <property type="entry name" value="N-terminal nucleophile aminohydrolases (Ntn hydrolases)"/>
    <property type="match status" value="1"/>
</dbReference>
<dbReference type="GO" id="GO:0006750">
    <property type="term" value="P:glutathione biosynthetic process"/>
    <property type="evidence" value="ECO:0007669"/>
    <property type="project" value="UniProtKB-KW"/>
</dbReference>
<dbReference type="InterPro" id="IPR043137">
    <property type="entry name" value="GGT_ssub_C"/>
</dbReference>
<accession>A0A9J6PIF0</accession>
<keyword evidence="6" id="KW-0865">Zymogen</keyword>
<keyword evidence="8" id="KW-1185">Reference proteome</keyword>
<dbReference type="PANTHER" id="PTHR43881">
    <property type="entry name" value="GAMMA-GLUTAMYLTRANSPEPTIDASE (AFU_ORTHOLOGUE AFUA_4G13580)"/>
    <property type="match status" value="1"/>
</dbReference>